<dbReference type="SMART" id="SM00230">
    <property type="entry name" value="CysPc"/>
    <property type="match status" value="1"/>
</dbReference>
<dbReference type="InterPro" id="IPR001300">
    <property type="entry name" value="Peptidase_C2_calpain_cat"/>
</dbReference>
<dbReference type="STRING" id="50376.A0A517LK80"/>
<feature type="active site" evidence="1 2">
    <location>
        <position position="218"/>
    </location>
</feature>
<gene>
    <name evidence="5" type="ORF">FKW77_005657</name>
</gene>
<dbReference type="PANTHER" id="PTHR10183">
    <property type="entry name" value="CALPAIN"/>
    <property type="match status" value="1"/>
</dbReference>
<reference evidence="5 6" key="1">
    <citation type="submission" date="2019-07" db="EMBL/GenBank/DDBJ databases">
        <title>Finished genome of Venturia effusa.</title>
        <authorList>
            <person name="Young C.A."/>
            <person name="Cox M.P."/>
            <person name="Ganley A.R.D."/>
            <person name="David W.J."/>
        </authorList>
    </citation>
    <scope>NUCLEOTIDE SEQUENCE [LARGE SCALE GENOMIC DNA]</scope>
    <source>
        <strain evidence="6">albino</strain>
    </source>
</reference>
<dbReference type="Pfam" id="PF00648">
    <property type="entry name" value="Peptidase_C2"/>
    <property type="match status" value="1"/>
</dbReference>
<evidence type="ECO:0000313" key="6">
    <source>
        <dbReference type="Proteomes" id="UP000316270"/>
    </source>
</evidence>
<sequence>MASIYGEEDAPAVDSAANSEGYMPPRNSLQQALNEFWDGFTSKKSEKIFQIFPRSLYANLLPPIGTTATASRKRVSTSYHMAASQCKERVERIKRECHRTNEKFTDTEFDIEFDLTWKRNCLKGLSSSSTKSHQATSAHDPDLRDALTTVLASNLFAEDASILVNMTALQSALEDDYSGLQELSPATTHRTDYIFEDPSFSANGFSSSDVRQGGNANCWWIAAVSTLCSSPELMAKICVVQDADCGVYGFVFYRDGEWISTVVDDNLYMTSDDTTEETEREYKKSHQTGSKALYFAKCENANETWLPLLEKAYAKIHGDYDAIQGGDIGEGLEDMTGGVTVELSTNRILSRNRLWDELLAVNKRFLFAAVSGQHSGRGIASNHVYSIVRAVEEVDENGRKFRLVLVRNPWGKGEGTGRWSDGSKEWTPYWMTKLNHKFGDDGEFWMSYADILEKFPYLSRTRVFDDSCLTVDTFEGSRDSIGSRFTSYFDSEDRKQKRSISAEIELEPGTYEVLPNISAIRNSHAALVEDVVKRAAEVNPHKLRQIGLNYDVAHAKGGFEEGEEERRATNKDEAKVKVEAKKLKAKMKAEEILQDTPGLCNSEQINTGEESNEGAELDIYDNNMAENQTLSDNVEPAREQGNNNDTALSHIVCEEQDVTVDDHGTCTTPNKAEADLAETTVVQDKIEDAPRKKEESVPKTAKSDVEQSPDPWNAVAVIGLRVYSKDANLTVTLVKPEMSEKAAMSHGNGVSGAGAMT</sequence>
<dbReference type="SUPFAM" id="SSF54001">
    <property type="entry name" value="Cysteine proteinases"/>
    <property type="match status" value="1"/>
</dbReference>
<dbReference type="PROSITE" id="PS50203">
    <property type="entry name" value="CALPAIN_CAT"/>
    <property type="match status" value="1"/>
</dbReference>
<proteinExistence type="predicted"/>
<feature type="compositionally biased region" description="Basic and acidic residues" evidence="3">
    <location>
        <begin position="686"/>
        <end position="705"/>
    </location>
</feature>
<dbReference type="AlphaFoldDB" id="A0A517LK80"/>
<dbReference type="Proteomes" id="UP000316270">
    <property type="component" value="Chromosome 14"/>
</dbReference>
<dbReference type="EMBL" id="CP042198">
    <property type="protein sequence ID" value="QDS76058.1"/>
    <property type="molecule type" value="Genomic_DNA"/>
</dbReference>
<accession>A0A517LK80</accession>
<keyword evidence="2" id="KW-0378">Hydrolase</keyword>
<keyword evidence="6" id="KW-1185">Reference proteome</keyword>
<dbReference type="OrthoDB" id="424753at2759"/>
<evidence type="ECO:0000256" key="3">
    <source>
        <dbReference type="SAM" id="MobiDB-lite"/>
    </source>
</evidence>
<dbReference type="InterPro" id="IPR022684">
    <property type="entry name" value="Calpain_cysteine_protease"/>
</dbReference>
<keyword evidence="2" id="KW-0788">Thiol protease</keyword>
<dbReference type="GO" id="GO:0006508">
    <property type="term" value="P:proteolysis"/>
    <property type="evidence" value="ECO:0007669"/>
    <property type="project" value="UniProtKB-KW"/>
</dbReference>
<evidence type="ECO:0000256" key="1">
    <source>
        <dbReference type="PIRSR" id="PIRSR622684-1"/>
    </source>
</evidence>
<evidence type="ECO:0000256" key="2">
    <source>
        <dbReference type="PROSITE-ProRule" id="PRU00239"/>
    </source>
</evidence>
<feature type="domain" description="Calpain catalytic" evidence="4">
    <location>
        <begin position="190"/>
        <end position="464"/>
    </location>
</feature>
<keyword evidence="2" id="KW-0645">Protease</keyword>
<feature type="active site" evidence="1 2">
    <location>
        <position position="408"/>
    </location>
</feature>
<protein>
    <recommendedName>
        <fullName evidence="4">Calpain catalytic domain-containing protein</fullName>
    </recommendedName>
</protein>
<evidence type="ECO:0000313" key="5">
    <source>
        <dbReference type="EMBL" id="QDS76058.1"/>
    </source>
</evidence>
<feature type="active site" evidence="1 2">
    <location>
        <position position="383"/>
    </location>
</feature>
<name>A0A517LK80_9PEZI</name>
<dbReference type="Gene3D" id="3.90.70.10">
    <property type="entry name" value="Cysteine proteinases"/>
    <property type="match status" value="1"/>
</dbReference>
<organism evidence="5 6">
    <name type="scientific">Venturia effusa</name>
    <dbReference type="NCBI Taxonomy" id="50376"/>
    <lineage>
        <taxon>Eukaryota</taxon>
        <taxon>Fungi</taxon>
        <taxon>Dikarya</taxon>
        <taxon>Ascomycota</taxon>
        <taxon>Pezizomycotina</taxon>
        <taxon>Dothideomycetes</taxon>
        <taxon>Pleosporomycetidae</taxon>
        <taxon>Venturiales</taxon>
        <taxon>Venturiaceae</taxon>
        <taxon>Venturia</taxon>
    </lineage>
</organism>
<feature type="region of interest" description="Disordered" evidence="3">
    <location>
        <begin position="686"/>
        <end position="708"/>
    </location>
</feature>
<dbReference type="PANTHER" id="PTHR10183:SF425">
    <property type="entry name" value="CALPAIN-5"/>
    <property type="match status" value="1"/>
</dbReference>
<evidence type="ECO:0000259" key="4">
    <source>
        <dbReference type="PROSITE" id="PS50203"/>
    </source>
</evidence>
<dbReference type="InterPro" id="IPR038765">
    <property type="entry name" value="Papain-like_cys_pep_sf"/>
</dbReference>
<dbReference type="GO" id="GO:0004198">
    <property type="term" value="F:calcium-dependent cysteine-type endopeptidase activity"/>
    <property type="evidence" value="ECO:0007669"/>
    <property type="project" value="InterPro"/>
</dbReference>